<dbReference type="Proteomes" id="UP001204579">
    <property type="component" value="Unassembled WGS sequence"/>
</dbReference>
<dbReference type="RefSeq" id="WP_018709811.1">
    <property type="nucleotide sequence ID" value="NZ_CALULB010000004.1"/>
</dbReference>
<evidence type="ECO:0000256" key="8">
    <source>
        <dbReference type="PIRNR" id="PIRNR003107"/>
    </source>
</evidence>
<comment type="subunit">
    <text evidence="3 8">Homodimer.</text>
</comment>
<dbReference type="GO" id="GO:0045936">
    <property type="term" value="P:negative regulation of phosphate metabolic process"/>
    <property type="evidence" value="ECO:0007669"/>
    <property type="project" value="InterPro"/>
</dbReference>
<feature type="domain" description="PhoU" evidence="9">
    <location>
        <begin position="16"/>
        <end position="104"/>
    </location>
</feature>
<evidence type="ECO:0000256" key="7">
    <source>
        <dbReference type="ARBA" id="ARBA00056181"/>
    </source>
</evidence>
<evidence type="ECO:0000256" key="2">
    <source>
        <dbReference type="ARBA" id="ARBA00008107"/>
    </source>
</evidence>
<evidence type="ECO:0000256" key="1">
    <source>
        <dbReference type="ARBA" id="ARBA00004496"/>
    </source>
</evidence>
<dbReference type="PANTHER" id="PTHR42930:SF3">
    <property type="entry name" value="PHOSPHATE-SPECIFIC TRANSPORT SYSTEM ACCESSORY PROTEIN PHOU"/>
    <property type="match status" value="1"/>
</dbReference>
<dbReference type="PIRSF" id="PIRSF003107">
    <property type="entry name" value="PhoU"/>
    <property type="match status" value="1"/>
</dbReference>
<dbReference type="AlphaFoldDB" id="A0AAW5N030"/>
<dbReference type="InterPro" id="IPR038078">
    <property type="entry name" value="PhoU-like_sf"/>
</dbReference>
<keyword evidence="6 8" id="KW-0592">Phosphate transport</keyword>
<dbReference type="GO" id="GO:0006817">
    <property type="term" value="P:phosphate ion transport"/>
    <property type="evidence" value="ECO:0007669"/>
    <property type="project" value="UniProtKB-KW"/>
</dbReference>
<evidence type="ECO:0000256" key="5">
    <source>
        <dbReference type="ARBA" id="ARBA00022490"/>
    </source>
</evidence>
<feature type="domain" description="PhoU" evidence="9">
    <location>
        <begin position="122"/>
        <end position="206"/>
    </location>
</feature>
<comment type="similarity">
    <text evidence="2 8">Belongs to the PhoU family.</text>
</comment>
<reference evidence="10 11" key="1">
    <citation type="submission" date="2022-08" db="EMBL/GenBank/DDBJ databases">
        <authorList>
            <person name="Zeman M."/>
            <person name="Kubasova T."/>
        </authorList>
    </citation>
    <scope>NUCLEOTIDE SEQUENCE [LARGE SCALE GENOMIC DNA]</scope>
    <source>
        <strain evidence="10 11">ET62</strain>
    </source>
</reference>
<dbReference type="InterPro" id="IPR028366">
    <property type="entry name" value="PhoU"/>
</dbReference>
<evidence type="ECO:0000313" key="11">
    <source>
        <dbReference type="Proteomes" id="UP001204579"/>
    </source>
</evidence>
<dbReference type="FunFam" id="1.20.58.220:FF:000004">
    <property type="entry name" value="Phosphate-specific transport system accessory protein PhoU"/>
    <property type="match status" value="1"/>
</dbReference>
<comment type="function">
    <text evidence="7 8">Plays a role in the regulation of phosphate uptake.</text>
</comment>
<evidence type="ECO:0000313" key="10">
    <source>
        <dbReference type="EMBL" id="MCR8873963.1"/>
    </source>
</evidence>
<dbReference type="NCBIfam" id="TIGR02135">
    <property type="entry name" value="phoU_full"/>
    <property type="match status" value="1"/>
</dbReference>
<proteinExistence type="inferred from homology"/>
<name>A0AAW5N030_9BACT</name>
<dbReference type="SUPFAM" id="SSF109755">
    <property type="entry name" value="PhoU-like"/>
    <property type="match status" value="1"/>
</dbReference>
<evidence type="ECO:0000256" key="4">
    <source>
        <dbReference type="ARBA" id="ARBA00022448"/>
    </source>
</evidence>
<dbReference type="GO" id="GO:0030643">
    <property type="term" value="P:intracellular phosphate ion homeostasis"/>
    <property type="evidence" value="ECO:0007669"/>
    <property type="project" value="InterPro"/>
</dbReference>
<dbReference type="GeneID" id="82442338"/>
<keyword evidence="5 8" id="KW-0963">Cytoplasm</keyword>
<dbReference type="EMBL" id="JANRHJ010000008">
    <property type="protein sequence ID" value="MCR8873963.1"/>
    <property type="molecule type" value="Genomic_DNA"/>
</dbReference>
<evidence type="ECO:0000256" key="6">
    <source>
        <dbReference type="ARBA" id="ARBA00022592"/>
    </source>
</evidence>
<dbReference type="InterPro" id="IPR026022">
    <property type="entry name" value="PhoU_dom"/>
</dbReference>
<dbReference type="Gene3D" id="1.20.58.220">
    <property type="entry name" value="Phosphate transport system protein phou homolog 2, domain 2"/>
    <property type="match status" value="2"/>
</dbReference>
<dbReference type="GO" id="GO:0005737">
    <property type="term" value="C:cytoplasm"/>
    <property type="evidence" value="ECO:0007669"/>
    <property type="project" value="UniProtKB-SubCell"/>
</dbReference>
<gene>
    <name evidence="10" type="primary">phoU</name>
    <name evidence="10" type="ORF">NW209_08045</name>
</gene>
<dbReference type="Pfam" id="PF01895">
    <property type="entry name" value="PhoU"/>
    <property type="match status" value="2"/>
</dbReference>
<dbReference type="PANTHER" id="PTHR42930">
    <property type="entry name" value="PHOSPHATE-SPECIFIC TRANSPORT SYSTEM ACCESSORY PROTEIN PHOU"/>
    <property type="match status" value="1"/>
</dbReference>
<organism evidence="10 11">
    <name type="scientific">Phocaeicola barnesiae</name>
    <dbReference type="NCBI Taxonomy" id="376804"/>
    <lineage>
        <taxon>Bacteria</taxon>
        <taxon>Pseudomonadati</taxon>
        <taxon>Bacteroidota</taxon>
        <taxon>Bacteroidia</taxon>
        <taxon>Bacteroidales</taxon>
        <taxon>Bacteroidaceae</taxon>
        <taxon>Phocaeicola</taxon>
    </lineage>
</organism>
<accession>A0AAW5N030</accession>
<evidence type="ECO:0000259" key="9">
    <source>
        <dbReference type="Pfam" id="PF01895"/>
    </source>
</evidence>
<sequence>MVKFVENELQTIRTEINDMWTLVYQQLENAYRSVLNADQSLADKVVAREKRVNAFELKIDSDIEDFIALYNPVAIDLRFALAMLKINNNLERIGDYADSIARFVIRTKLNSEDKVLFNELQIQEMFDMVLSMLNTTYESLQKHDIGLAKSVFDKDETLDQLNQNALDALAAYASEHPESIRLCLEVAGIFRKLERAGDHINNLSEETVFYIDAQVLKHRKNIPSENAE</sequence>
<evidence type="ECO:0000256" key="3">
    <source>
        <dbReference type="ARBA" id="ARBA00011738"/>
    </source>
</evidence>
<protein>
    <recommendedName>
        <fullName evidence="8">Phosphate-specific transport system accessory protein PhoU</fullName>
    </recommendedName>
</protein>
<comment type="subcellular location">
    <subcellularLocation>
        <location evidence="1 8">Cytoplasm</location>
    </subcellularLocation>
</comment>
<comment type="caution">
    <text evidence="10">The sequence shown here is derived from an EMBL/GenBank/DDBJ whole genome shotgun (WGS) entry which is preliminary data.</text>
</comment>
<keyword evidence="11" id="KW-1185">Reference proteome</keyword>
<keyword evidence="4 8" id="KW-0813">Transport</keyword>